<reference evidence="1" key="1">
    <citation type="submission" date="2021-05" db="EMBL/GenBank/DDBJ databases">
        <authorList>
            <person name="Pan Q."/>
            <person name="Jouanno E."/>
            <person name="Zahm M."/>
            <person name="Klopp C."/>
            <person name="Cabau C."/>
            <person name="Louis A."/>
            <person name="Berthelot C."/>
            <person name="Parey E."/>
            <person name="Roest Crollius H."/>
            <person name="Montfort J."/>
            <person name="Robinson-Rechavi M."/>
            <person name="Bouchez O."/>
            <person name="Lampietro C."/>
            <person name="Lopez Roques C."/>
            <person name="Donnadieu C."/>
            <person name="Postlethwait J."/>
            <person name="Bobe J."/>
            <person name="Dillon D."/>
            <person name="Chandos A."/>
            <person name="von Hippel F."/>
            <person name="Guiguen Y."/>
        </authorList>
    </citation>
    <scope>NUCLEOTIDE SEQUENCE</scope>
    <source>
        <strain evidence="1">YG-Jan2019</strain>
    </source>
</reference>
<gene>
    <name evidence="1" type="ORF">DPEC_G00010890</name>
</gene>
<sequence length="502" mass="55858">MDVGRSMELHKMNGHQSNDLGPDKCNLEDGFDGLEFVAERDEFLPGKSPRIRAPRFTDFEGKTSFGMSVFNLSNAIMGSGILGLAYAMSNTGIVLFLVLLLFIAVLSAYSIHLLLRSAEFVGIRAYEQLGQRAFGQPGKVLAGCVITIHNVGAMSSYLFIVKSELPLVIQTFMGLTANTEEWYFNGKYLIIIVSVFVILPLSLMRHIGYLGYTSGFSLSCMLFFLISVIYKKFKILCPLEMTTSHFNSSTYDLDENHYNHSIWANGSDAEEFCEPKLITMNTETAYTIPILAFAFVCHPEVLPIYTELKNATKNRMQKVANISILAMFLMYGLTAIFGYLTFFGNVESELLHTYIKVDPLDVLILSVRLAVLVAVILTVPVVLFPIRRAVLQLLFPEKSFHWARHILIALCLLIIVNLLVIFIPTIQYIFGVIGATSAPSLIFILPGIFYVRIVPEEIEPLKSRPKIMAACFAALGFIFIVMSISFILNDLVSGVSRSGGGH</sequence>
<accession>A0ACC2HLU2</accession>
<proteinExistence type="predicted"/>
<name>A0ACC2HLU2_DALPE</name>
<dbReference type="EMBL" id="CM055728">
    <property type="protein sequence ID" value="KAJ8016777.1"/>
    <property type="molecule type" value="Genomic_DNA"/>
</dbReference>
<dbReference type="Proteomes" id="UP001157502">
    <property type="component" value="Chromosome 1"/>
</dbReference>
<keyword evidence="2" id="KW-1185">Reference proteome</keyword>
<organism evidence="1 2">
    <name type="scientific">Dallia pectoralis</name>
    <name type="common">Alaska blackfish</name>
    <dbReference type="NCBI Taxonomy" id="75939"/>
    <lineage>
        <taxon>Eukaryota</taxon>
        <taxon>Metazoa</taxon>
        <taxon>Chordata</taxon>
        <taxon>Craniata</taxon>
        <taxon>Vertebrata</taxon>
        <taxon>Euteleostomi</taxon>
        <taxon>Actinopterygii</taxon>
        <taxon>Neopterygii</taxon>
        <taxon>Teleostei</taxon>
        <taxon>Protacanthopterygii</taxon>
        <taxon>Esociformes</taxon>
        <taxon>Umbridae</taxon>
        <taxon>Dallia</taxon>
    </lineage>
</organism>
<comment type="caution">
    <text evidence="1">The sequence shown here is derived from an EMBL/GenBank/DDBJ whole genome shotgun (WGS) entry which is preliminary data.</text>
</comment>
<evidence type="ECO:0000313" key="1">
    <source>
        <dbReference type="EMBL" id="KAJ8016777.1"/>
    </source>
</evidence>
<protein>
    <submittedName>
        <fullName evidence="1">Uncharacterized protein</fullName>
    </submittedName>
</protein>
<evidence type="ECO:0000313" key="2">
    <source>
        <dbReference type="Proteomes" id="UP001157502"/>
    </source>
</evidence>